<evidence type="ECO:0000256" key="1">
    <source>
        <dbReference type="SAM" id="MobiDB-lite"/>
    </source>
</evidence>
<comment type="caution">
    <text evidence="2">The sequence shown here is derived from an EMBL/GenBank/DDBJ whole genome shotgun (WGS) entry which is preliminary data.</text>
</comment>
<reference evidence="2" key="1">
    <citation type="journal article" date="2022" name="bioRxiv">
        <title>Sequencing and chromosome-scale assembly of the giantPleurodeles waltlgenome.</title>
        <authorList>
            <person name="Brown T."/>
            <person name="Elewa A."/>
            <person name="Iarovenko S."/>
            <person name="Subramanian E."/>
            <person name="Araus A.J."/>
            <person name="Petzold A."/>
            <person name="Susuki M."/>
            <person name="Suzuki K.-i.T."/>
            <person name="Hayashi T."/>
            <person name="Toyoda A."/>
            <person name="Oliveira C."/>
            <person name="Osipova E."/>
            <person name="Leigh N.D."/>
            <person name="Simon A."/>
            <person name="Yun M.H."/>
        </authorList>
    </citation>
    <scope>NUCLEOTIDE SEQUENCE</scope>
    <source>
        <strain evidence="2">20211129_DDA</strain>
        <tissue evidence="2">Liver</tissue>
    </source>
</reference>
<evidence type="ECO:0000313" key="2">
    <source>
        <dbReference type="EMBL" id="KAJ1209752.1"/>
    </source>
</evidence>
<accession>A0AAV7W779</accession>
<proteinExistence type="predicted"/>
<protein>
    <submittedName>
        <fullName evidence="2">Uncharacterized protein</fullName>
    </submittedName>
</protein>
<feature type="region of interest" description="Disordered" evidence="1">
    <location>
        <begin position="22"/>
        <end position="55"/>
    </location>
</feature>
<gene>
    <name evidence="2" type="ORF">NDU88_005125</name>
</gene>
<dbReference type="AlphaFoldDB" id="A0AAV7W779"/>
<name>A0AAV7W779_PLEWA</name>
<evidence type="ECO:0000313" key="3">
    <source>
        <dbReference type="Proteomes" id="UP001066276"/>
    </source>
</evidence>
<feature type="compositionally biased region" description="Basic and acidic residues" evidence="1">
    <location>
        <begin position="35"/>
        <end position="44"/>
    </location>
</feature>
<organism evidence="2 3">
    <name type="scientific">Pleurodeles waltl</name>
    <name type="common">Iberian ribbed newt</name>
    <dbReference type="NCBI Taxonomy" id="8319"/>
    <lineage>
        <taxon>Eukaryota</taxon>
        <taxon>Metazoa</taxon>
        <taxon>Chordata</taxon>
        <taxon>Craniata</taxon>
        <taxon>Vertebrata</taxon>
        <taxon>Euteleostomi</taxon>
        <taxon>Amphibia</taxon>
        <taxon>Batrachia</taxon>
        <taxon>Caudata</taxon>
        <taxon>Salamandroidea</taxon>
        <taxon>Salamandridae</taxon>
        <taxon>Pleurodelinae</taxon>
        <taxon>Pleurodeles</taxon>
    </lineage>
</organism>
<dbReference type="Proteomes" id="UP001066276">
    <property type="component" value="Chromosome 1_2"/>
</dbReference>
<keyword evidence="3" id="KW-1185">Reference proteome</keyword>
<dbReference type="EMBL" id="JANPWB010000002">
    <property type="protein sequence ID" value="KAJ1209752.1"/>
    <property type="molecule type" value="Genomic_DNA"/>
</dbReference>
<sequence length="99" mass="10596">MDAAVGNTGAIESGVQLHEAAWGRGVTRAPGGALSDRRRLDDGSPRSSLAPLGLRSRVSGVERSGRRRFIPSGPSQKWQDWVAWNRKKSESAAAVTKAK</sequence>